<sequence>MNSYTSIIIIVVVVILVLIAGVTALLCTKGGAYEDARKLFPKKNPAAAPAPAAGPDPAAPAEGAAK</sequence>
<evidence type="ECO:0000256" key="1">
    <source>
        <dbReference type="SAM" id="MobiDB-lite"/>
    </source>
</evidence>
<name>S8C981_9LAMI</name>
<protein>
    <submittedName>
        <fullName evidence="3">Uncharacterized protein</fullName>
    </submittedName>
</protein>
<feature type="transmembrane region" description="Helical" evidence="2">
    <location>
        <begin position="6"/>
        <end position="28"/>
    </location>
</feature>
<dbReference type="AlphaFoldDB" id="S8C981"/>
<reference evidence="3 4" key="1">
    <citation type="journal article" date="2013" name="BMC Genomics">
        <title>The miniature genome of a carnivorous plant Genlisea aurea contains a low number of genes and short non-coding sequences.</title>
        <authorList>
            <person name="Leushkin E.V."/>
            <person name="Sutormin R.A."/>
            <person name="Nabieva E.R."/>
            <person name="Penin A.A."/>
            <person name="Kondrashov A.S."/>
            <person name="Logacheva M.D."/>
        </authorList>
    </citation>
    <scope>NUCLEOTIDE SEQUENCE [LARGE SCALE GENOMIC DNA]</scope>
</reference>
<keyword evidence="2" id="KW-1133">Transmembrane helix</keyword>
<feature type="region of interest" description="Disordered" evidence="1">
    <location>
        <begin position="44"/>
        <end position="66"/>
    </location>
</feature>
<evidence type="ECO:0000313" key="3">
    <source>
        <dbReference type="EMBL" id="EPS63479.1"/>
    </source>
</evidence>
<comment type="caution">
    <text evidence="3">The sequence shown here is derived from an EMBL/GenBank/DDBJ whole genome shotgun (WGS) entry which is preliminary data.</text>
</comment>
<keyword evidence="2" id="KW-0812">Transmembrane</keyword>
<accession>S8C981</accession>
<dbReference type="Proteomes" id="UP000015453">
    <property type="component" value="Unassembled WGS sequence"/>
</dbReference>
<evidence type="ECO:0000313" key="4">
    <source>
        <dbReference type="Proteomes" id="UP000015453"/>
    </source>
</evidence>
<evidence type="ECO:0000256" key="2">
    <source>
        <dbReference type="SAM" id="Phobius"/>
    </source>
</evidence>
<keyword evidence="4" id="KW-1185">Reference proteome</keyword>
<keyword evidence="2" id="KW-0472">Membrane</keyword>
<organism evidence="3 4">
    <name type="scientific">Genlisea aurea</name>
    <dbReference type="NCBI Taxonomy" id="192259"/>
    <lineage>
        <taxon>Eukaryota</taxon>
        <taxon>Viridiplantae</taxon>
        <taxon>Streptophyta</taxon>
        <taxon>Embryophyta</taxon>
        <taxon>Tracheophyta</taxon>
        <taxon>Spermatophyta</taxon>
        <taxon>Magnoliopsida</taxon>
        <taxon>eudicotyledons</taxon>
        <taxon>Gunneridae</taxon>
        <taxon>Pentapetalae</taxon>
        <taxon>asterids</taxon>
        <taxon>lamiids</taxon>
        <taxon>Lamiales</taxon>
        <taxon>Lentibulariaceae</taxon>
        <taxon>Genlisea</taxon>
    </lineage>
</organism>
<dbReference type="EMBL" id="AUSU01005458">
    <property type="protein sequence ID" value="EPS63479.1"/>
    <property type="molecule type" value="Genomic_DNA"/>
</dbReference>
<proteinExistence type="predicted"/>
<gene>
    <name evidence="3" type="ORF">M569_11306</name>
</gene>